<keyword evidence="3" id="KW-1185">Reference proteome</keyword>
<dbReference type="Proteomes" id="UP001243713">
    <property type="component" value="Chromosome"/>
</dbReference>
<dbReference type="RefSeq" id="WP_280162871.1">
    <property type="nucleotide sequence ID" value="NZ_CP093428.1"/>
</dbReference>
<reference evidence="2 3" key="1">
    <citation type="submission" date="2022-03" db="EMBL/GenBank/DDBJ databases">
        <title>Plant growth promoting endophytes with ACC deaminase activity.</title>
        <authorList>
            <person name="Charles T."/>
            <person name="Van Dyk A."/>
            <person name="Cheng J."/>
            <person name="Heil J."/>
        </authorList>
    </citation>
    <scope>NUCLEOTIDE SEQUENCE [LARGE SCALE GENOMIC DNA]</scope>
    <source>
        <strain evidence="2 3">8R6</strain>
    </source>
</reference>
<dbReference type="EMBL" id="CP093428">
    <property type="protein sequence ID" value="WGK91243.1"/>
    <property type="molecule type" value="Genomic_DNA"/>
</dbReference>
<feature type="compositionally biased region" description="Basic and acidic residues" evidence="1">
    <location>
        <begin position="15"/>
        <end position="26"/>
    </location>
</feature>
<proteinExistence type="predicted"/>
<name>A0ABY8MW52_9PSED</name>
<evidence type="ECO:0000313" key="2">
    <source>
        <dbReference type="EMBL" id="WGK91243.1"/>
    </source>
</evidence>
<feature type="region of interest" description="Disordered" evidence="1">
    <location>
        <begin position="1"/>
        <end position="27"/>
    </location>
</feature>
<sequence length="76" mass="8082">MLAGQGIGRAASPHFDPDAAPHKGEAVDQAPVLRMHIWLKNEQPFASHAGYGAAPAMNGLSTDCSTVFVRKRKARA</sequence>
<gene>
    <name evidence="2" type="ORF">MOQ58_03345</name>
</gene>
<accession>A0ABY8MW52</accession>
<evidence type="ECO:0000256" key="1">
    <source>
        <dbReference type="SAM" id="MobiDB-lite"/>
    </source>
</evidence>
<evidence type="ECO:0000313" key="3">
    <source>
        <dbReference type="Proteomes" id="UP001243713"/>
    </source>
</evidence>
<organism evidence="2 3">
    <name type="scientific">Pseudomonas migulae</name>
    <dbReference type="NCBI Taxonomy" id="78543"/>
    <lineage>
        <taxon>Bacteria</taxon>
        <taxon>Pseudomonadati</taxon>
        <taxon>Pseudomonadota</taxon>
        <taxon>Gammaproteobacteria</taxon>
        <taxon>Pseudomonadales</taxon>
        <taxon>Pseudomonadaceae</taxon>
        <taxon>Pseudomonas</taxon>
    </lineage>
</organism>
<protein>
    <submittedName>
        <fullName evidence="2">Uncharacterized protein</fullName>
    </submittedName>
</protein>